<evidence type="ECO:0000256" key="1">
    <source>
        <dbReference type="SAM" id="MobiDB-lite"/>
    </source>
</evidence>
<gene>
    <name evidence="2" type="ORF">WKI71_39975</name>
</gene>
<feature type="compositionally biased region" description="Basic residues" evidence="1">
    <location>
        <begin position="429"/>
        <end position="453"/>
    </location>
</feature>
<accession>A0ABU8UTT2</accession>
<dbReference type="EMBL" id="JBBKAK010000001">
    <property type="protein sequence ID" value="MEJ8672294.1"/>
    <property type="molecule type" value="Genomic_DNA"/>
</dbReference>
<organism evidence="2 3">
    <name type="scientific">Streptomyces machairae</name>
    <dbReference type="NCBI Taxonomy" id="3134109"/>
    <lineage>
        <taxon>Bacteria</taxon>
        <taxon>Bacillati</taxon>
        <taxon>Actinomycetota</taxon>
        <taxon>Actinomycetes</taxon>
        <taxon>Kitasatosporales</taxon>
        <taxon>Streptomycetaceae</taxon>
        <taxon>Streptomyces</taxon>
    </lineage>
</organism>
<dbReference type="Proteomes" id="UP001376459">
    <property type="component" value="Unassembled WGS sequence"/>
</dbReference>
<protein>
    <recommendedName>
        <fullName evidence="4">Tox-PL domain-containing protein</fullName>
    </recommendedName>
</protein>
<feature type="compositionally biased region" description="Basic and acidic residues" evidence="1">
    <location>
        <begin position="156"/>
        <end position="169"/>
    </location>
</feature>
<name>A0ABU8UTT2_9ACTN</name>
<evidence type="ECO:0000313" key="3">
    <source>
        <dbReference type="Proteomes" id="UP001376459"/>
    </source>
</evidence>
<keyword evidence="3" id="KW-1185">Reference proteome</keyword>
<feature type="region of interest" description="Disordered" evidence="1">
    <location>
        <begin position="52"/>
        <end position="71"/>
    </location>
</feature>
<feature type="compositionally biased region" description="Basic residues" evidence="1">
    <location>
        <begin position="399"/>
        <end position="414"/>
    </location>
</feature>
<feature type="compositionally biased region" description="Basic and acidic residues" evidence="1">
    <location>
        <begin position="470"/>
        <end position="481"/>
    </location>
</feature>
<evidence type="ECO:0008006" key="4">
    <source>
        <dbReference type="Google" id="ProtNLM"/>
    </source>
</evidence>
<sequence>MRQRNTALGGFPDVAFDSAFTELTGIGVPEALDQAEQGGRLATEDYDDLREALGLGTGGPFTQTHPTGTSARDREVTLRMLDRVARLVKEALRKENREADAQVTPHIAVALLPDGSLGVAGNTGAKALTSDEAALVEQELRWFVTGQEAAGTPRQRKLEQWNRDEEQHRQSQARLNRRQQELDQRAQELADLGARLDEQYESGAWNDERQQQWDNLPNEEEALRQDRQRLTADQQQWRRDERWLARRRPAMAREMRDRTKLRALATGWYRLYHPGSPELDLVKRALANPTVFNVSGRDATPAFGSYGSEHGELTLLGHWVEHWQNNPGDPNNPQMLDLGGFKMACASCDLAYQAVNEHIGRPLGHRVQASGTHGTFFPGWRMPQWMQQRTELSEPHPGQRGKHRRDPRRERRTQRRQDRRGGPAEPRRVLLRVRVRRRGNGHGRRDGHGRRPGQRGAEPGSGGPAAAPEPVRRTTEGDHPHPTGLAGQPPPFRGAVGLRHPSVLVPGGAGHRPHGTAGDPGAGGSDRPRPRPTRRRCT</sequence>
<comment type="caution">
    <text evidence="2">The sequence shown here is derived from an EMBL/GenBank/DDBJ whole genome shotgun (WGS) entry which is preliminary data.</text>
</comment>
<feature type="compositionally biased region" description="Low complexity" evidence="1">
    <location>
        <begin position="454"/>
        <end position="469"/>
    </location>
</feature>
<feature type="compositionally biased region" description="Basic and acidic residues" evidence="1">
    <location>
        <begin position="415"/>
        <end position="428"/>
    </location>
</feature>
<feature type="region of interest" description="Disordered" evidence="1">
    <location>
        <begin position="389"/>
        <end position="538"/>
    </location>
</feature>
<feature type="compositionally biased region" description="Polar residues" evidence="1">
    <location>
        <begin position="60"/>
        <end position="70"/>
    </location>
</feature>
<evidence type="ECO:0000313" key="2">
    <source>
        <dbReference type="EMBL" id="MEJ8672294.1"/>
    </source>
</evidence>
<feature type="region of interest" description="Disordered" evidence="1">
    <location>
        <begin position="146"/>
        <end position="183"/>
    </location>
</feature>
<proteinExistence type="predicted"/>
<reference evidence="2 3" key="1">
    <citation type="submission" date="2024-03" db="EMBL/GenBank/DDBJ databases">
        <title>Novel Streptomyces species of biotechnological and ecological value are a feature of Machair soil.</title>
        <authorList>
            <person name="Prole J.R."/>
            <person name="Goodfellow M."/>
            <person name="Allenby N."/>
            <person name="Ward A.C."/>
        </authorList>
    </citation>
    <scope>NUCLEOTIDE SEQUENCE [LARGE SCALE GENOMIC DNA]</scope>
    <source>
        <strain evidence="2 3">MS1.AVA.1</strain>
    </source>
</reference>